<accession>X1HRU8</accession>
<sequence length="68" mass="7962">MKFSIIIPVKNITNYLRETIEYCKEIDYSDFEIIILPDEKVKKEFGKVKFIPTGNVTPSEKRDIGTKH</sequence>
<feature type="domain" description="Glycosyltransferase 2-like" evidence="1">
    <location>
        <begin position="4"/>
        <end position="40"/>
    </location>
</feature>
<dbReference type="SUPFAM" id="SSF53448">
    <property type="entry name" value="Nucleotide-diphospho-sugar transferases"/>
    <property type="match status" value="1"/>
</dbReference>
<dbReference type="Gene3D" id="3.90.550.10">
    <property type="entry name" value="Spore Coat Polysaccharide Biosynthesis Protein SpsA, Chain A"/>
    <property type="match status" value="1"/>
</dbReference>
<proteinExistence type="predicted"/>
<evidence type="ECO:0000259" key="1">
    <source>
        <dbReference type="Pfam" id="PF00535"/>
    </source>
</evidence>
<comment type="caution">
    <text evidence="2">The sequence shown here is derived from an EMBL/GenBank/DDBJ whole genome shotgun (WGS) entry which is preliminary data.</text>
</comment>
<dbReference type="InterPro" id="IPR029044">
    <property type="entry name" value="Nucleotide-diphossugar_trans"/>
</dbReference>
<dbReference type="EMBL" id="BARU01017398">
    <property type="protein sequence ID" value="GAH59800.1"/>
    <property type="molecule type" value="Genomic_DNA"/>
</dbReference>
<dbReference type="Pfam" id="PF00535">
    <property type="entry name" value="Glycos_transf_2"/>
    <property type="match status" value="1"/>
</dbReference>
<dbReference type="InterPro" id="IPR001173">
    <property type="entry name" value="Glyco_trans_2-like"/>
</dbReference>
<dbReference type="CDD" id="cd00761">
    <property type="entry name" value="Glyco_tranf_GTA_type"/>
    <property type="match status" value="1"/>
</dbReference>
<dbReference type="AlphaFoldDB" id="X1HRU8"/>
<evidence type="ECO:0000313" key="2">
    <source>
        <dbReference type="EMBL" id="GAH59800.1"/>
    </source>
</evidence>
<protein>
    <recommendedName>
        <fullName evidence="1">Glycosyltransferase 2-like domain-containing protein</fullName>
    </recommendedName>
</protein>
<reference evidence="2" key="1">
    <citation type="journal article" date="2014" name="Front. Microbiol.">
        <title>High frequency of phylogenetically diverse reductive dehalogenase-homologous genes in deep subseafloor sedimentary metagenomes.</title>
        <authorList>
            <person name="Kawai M."/>
            <person name="Futagami T."/>
            <person name="Toyoda A."/>
            <person name="Takaki Y."/>
            <person name="Nishi S."/>
            <person name="Hori S."/>
            <person name="Arai W."/>
            <person name="Tsubouchi T."/>
            <person name="Morono Y."/>
            <person name="Uchiyama I."/>
            <person name="Ito T."/>
            <person name="Fujiyama A."/>
            <person name="Inagaki F."/>
            <person name="Takami H."/>
        </authorList>
    </citation>
    <scope>NUCLEOTIDE SEQUENCE</scope>
    <source>
        <strain evidence="2">Expedition CK06-06</strain>
    </source>
</reference>
<name>X1HRU8_9ZZZZ</name>
<feature type="non-terminal residue" evidence="2">
    <location>
        <position position="68"/>
    </location>
</feature>
<organism evidence="2">
    <name type="scientific">marine sediment metagenome</name>
    <dbReference type="NCBI Taxonomy" id="412755"/>
    <lineage>
        <taxon>unclassified sequences</taxon>
        <taxon>metagenomes</taxon>
        <taxon>ecological metagenomes</taxon>
    </lineage>
</organism>
<gene>
    <name evidence="2" type="ORF">S03H2_28869</name>
</gene>